<keyword evidence="1" id="KW-1133">Transmembrane helix</keyword>
<name>A0A812K2P2_9DINO</name>
<feature type="transmembrane region" description="Helical" evidence="1">
    <location>
        <begin position="39"/>
        <end position="57"/>
    </location>
</feature>
<keyword evidence="1" id="KW-0472">Membrane</keyword>
<keyword evidence="3" id="KW-1185">Reference proteome</keyword>
<evidence type="ECO:0000313" key="3">
    <source>
        <dbReference type="Proteomes" id="UP000604046"/>
    </source>
</evidence>
<evidence type="ECO:0000313" key="2">
    <source>
        <dbReference type="EMBL" id="CAE7221152.1"/>
    </source>
</evidence>
<dbReference type="AlphaFoldDB" id="A0A812K2P2"/>
<evidence type="ECO:0008006" key="4">
    <source>
        <dbReference type="Google" id="ProtNLM"/>
    </source>
</evidence>
<organism evidence="2 3">
    <name type="scientific">Symbiodinium natans</name>
    <dbReference type="NCBI Taxonomy" id="878477"/>
    <lineage>
        <taxon>Eukaryota</taxon>
        <taxon>Sar</taxon>
        <taxon>Alveolata</taxon>
        <taxon>Dinophyceae</taxon>
        <taxon>Suessiales</taxon>
        <taxon>Symbiodiniaceae</taxon>
        <taxon>Symbiodinium</taxon>
    </lineage>
</organism>
<keyword evidence="1" id="KW-0812">Transmembrane</keyword>
<protein>
    <recommendedName>
        <fullName evidence="4">Transmembrane protein</fullName>
    </recommendedName>
</protein>
<comment type="caution">
    <text evidence="2">The sequence shown here is derived from an EMBL/GenBank/DDBJ whole genome shotgun (WGS) entry which is preliminary data.</text>
</comment>
<evidence type="ECO:0000256" key="1">
    <source>
        <dbReference type="SAM" id="Phobius"/>
    </source>
</evidence>
<sequence>MALVGEPQHVTYQALAEASEDAPIDLPEDSLRRMRHGHLAGGLLSLIVVFSLSISWLPPPQPLSADAVHDLKDAPVIEMSVDSYTVPSTCLGAMLLGALAANCCCAACHGGECCAEGGCGCCGPSCWVSVFESLGCVPTWTLASFFVHRFGGIPCFSLYLLKGLLFSGCGFLGGVTLTGAAAIAGLRFCRDYNDACGGCVQ</sequence>
<accession>A0A812K2P2</accession>
<feature type="transmembrane region" description="Helical" evidence="1">
    <location>
        <begin position="164"/>
        <end position="186"/>
    </location>
</feature>
<proteinExistence type="predicted"/>
<dbReference type="EMBL" id="CAJNDS010000591">
    <property type="protein sequence ID" value="CAE7221152.1"/>
    <property type="molecule type" value="Genomic_DNA"/>
</dbReference>
<reference evidence="2" key="1">
    <citation type="submission" date="2021-02" db="EMBL/GenBank/DDBJ databases">
        <authorList>
            <person name="Dougan E. K."/>
            <person name="Rhodes N."/>
            <person name="Thang M."/>
            <person name="Chan C."/>
        </authorList>
    </citation>
    <scope>NUCLEOTIDE SEQUENCE</scope>
</reference>
<dbReference type="Proteomes" id="UP000604046">
    <property type="component" value="Unassembled WGS sequence"/>
</dbReference>
<gene>
    <name evidence="2" type="ORF">SNAT2548_LOCUS8133</name>
</gene>